<evidence type="ECO:0000313" key="2">
    <source>
        <dbReference type="Proteomes" id="UP000029640"/>
    </source>
</evidence>
<dbReference type="Proteomes" id="UP000029640">
    <property type="component" value="Unassembled WGS sequence"/>
</dbReference>
<gene>
    <name evidence="1" type="ORF">HRUBRA_00924</name>
</gene>
<name>A0A095X0N2_9GAMM</name>
<dbReference type="STRING" id="1265313.HRUBRA_00924"/>
<organism evidence="1 2">
    <name type="scientific">Pseudohaliea rubra DSM 19751</name>
    <dbReference type="NCBI Taxonomy" id="1265313"/>
    <lineage>
        <taxon>Bacteria</taxon>
        <taxon>Pseudomonadati</taxon>
        <taxon>Pseudomonadota</taxon>
        <taxon>Gammaproteobacteria</taxon>
        <taxon>Cellvibrionales</taxon>
        <taxon>Halieaceae</taxon>
        <taxon>Pseudohaliea</taxon>
    </lineage>
</organism>
<sequence>MAQLGSFEERTLELRPGQYTAVGTRPGYRDVRETFRVTPEDSPLTLTVACTEAIR</sequence>
<comment type="caution">
    <text evidence="1">The sequence shown here is derived from an EMBL/GenBank/DDBJ whole genome shotgun (WGS) entry which is preliminary data.</text>
</comment>
<evidence type="ECO:0000313" key="1">
    <source>
        <dbReference type="EMBL" id="KGE04459.1"/>
    </source>
</evidence>
<dbReference type="HOGENOM" id="CLU_3026008_0_0_6"/>
<reference evidence="1 2" key="1">
    <citation type="journal article" date="2014" name="Genome Announc.">
        <title>Genome Sequence of Gammaproteobacterial Pseudohaliea rubra Type Strain DSM 19751, Isolated from Coastal Seawater of the Mediterranean Sea.</title>
        <authorList>
            <person name="Spring S."/>
            <person name="Fiebig A."/>
            <person name="Riedel T."/>
            <person name="Goker M."/>
            <person name="Klenk H.P."/>
        </authorList>
    </citation>
    <scope>NUCLEOTIDE SEQUENCE [LARGE SCALE GENOMIC DNA]</scope>
    <source>
        <strain evidence="1 2">DSM 19751</strain>
    </source>
</reference>
<keyword evidence="2" id="KW-1185">Reference proteome</keyword>
<evidence type="ECO:0008006" key="3">
    <source>
        <dbReference type="Google" id="ProtNLM"/>
    </source>
</evidence>
<accession>A0A095X0N2</accession>
<dbReference type="EMBL" id="AUVB01000025">
    <property type="protein sequence ID" value="KGE04459.1"/>
    <property type="molecule type" value="Genomic_DNA"/>
</dbReference>
<protein>
    <recommendedName>
        <fullName evidence="3">PEGA domain-containing protein</fullName>
    </recommendedName>
</protein>
<dbReference type="AlphaFoldDB" id="A0A095X0N2"/>
<proteinExistence type="predicted"/>